<organism evidence="2 3">
    <name type="scientific">Sphagnum jensenii</name>
    <dbReference type="NCBI Taxonomy" id="128206"/>
    <lineage>
        <taxon>Eukaryota</taxon>
        <taxon>Viridiplantae</taxon>
        <taxon>Streptophyta</taxon>
        <taxon>Embryophyta</taxon>
        <taxon>Bryophyta</taxon>
        <taxon>Sphagnophytina</taxon>
        <taxon>Sphagnopsida</taxon>
        <taxon>Sphagnales</taxon>
        <taxon>Sphagnaceae</taxon>
        <taxon>Sphagnum</taxon>
    </lineage>
</organism>
<feature type="compositionally biased region" description="Low complexity" evidence="1">
    <location>
        <begin position="153"/>
        <end position="171"/>
    </location>
</feature>
<dbReference type="Proteomes" id="UP001497444">
    <property type="component" value="Chromosome 16"/>
</dbReference>
<reference evidence="2" key="1">
    <citation type="submission" date="2024-02" db="EMBL/GenBank/DDBJ databases">
        <authorList>
            <consortium name="ELIXIR-Norway"/>
            <consortium name="Elixir Norway"/>
        </authorList>
    </citation>
    <scope>NUCLEOTIDE SEQUENCE</scope>
</reference>
<gene>
    <name evidence="2" type="ORF">CSSPJE1EN1_LOCUS9456</name>
</gene>
<feature type="region of interest" description="Disordered" evidence="1">
    <location>
        <begin position="153"/>
        <end position="195"/>
    </location>
</feature>
<name>A0ABP0WAW3_9BRYO</name>
<feature type="region of interest" description="Disordered" evidence="1">
    <location>
        <begin position="1"/>
        <end position="24"/>
    </location>
</feature>
<feature type="compositionally biased region" description="Polar residues" evidence="1">
    <location>
        <begin position="180"/>
        <end position="195"/>
    </location>
</feature>
<evidence type="ECO:0000313" key="3">
    <source>
        <dbReference type="Proteomes" id="UP001497444"/>
    </source>
</evidence>
<sequence>MVPRRRTQPRGMSEANNDAKTSFEKSCKELPRIGDGLRTARNPAGTNCSFGVRSWTEMENRRDGFYGEVRLVKVPGWTGPNRLCIPKCSTLDELARGIDAALFFSGEEPHYFYYPEGHFHPSELENAKETETGKSFFGRMVKKYSKDDRELAIRTSISPPISAPASASSTAEESEDNANPHRNPTIAESSQSLQAPQPLIASAQKTADKYIPTDVTDDDVRQYIRWNEYLPPSRDGVESNHIAGFSMVPNPTAMPGAENHSVGSITPWYDMIFHISYSD</sequence>
<evidence type="ECO:0000313" key="2">
    <source>
        <dbReference type="EMBL" id="CAK9263978.1"/>
    </source>
</evidence>
<protein>
    <submittedName>
        <fullName evidence="2">Uncharacterized protein</fullName>
    </submittedName>
</protein>
<accession>A0ABP0WAW3</accession>
<proteinExistence type="predicted"/>
<evidence type="ECO:0000256" key="1">
    <source>
        <dbReference type="SAM" id="MobiDB-lite"/>
    </source>
</evidence>
<dbReference type="EMBL" id="OZ020111">
    <property type="protein sequence ID" value="CAK9263978.1"/>
    <property type="molecule type" value="Genomic_DNA"/>
</dbReference>
<keyword evidence="3" id="KW-1185">Reference proteome</keyword>